<dbReference type="VEuPathDB" id="FungiDB:AeMF1_009742"/>
<dbReference type="AlphaFoldDB" id="A0A6G0WK17"/>
<protein>
    <submittedName>
        <fullName evidence="2">Uncharacterized protein</fullName>
    </submittedName>
</protein>
<proteinExistence type="predicted"/>
<dbReference type="EMBL" id="VJMJ01000193">
    <property type="protein sequence ID" value="KAF0727576.1"/>
    <property type="molecule type" value="Genomic_DNA"/>
</dbReference>
<accession>A0A6G0WK17</accession>
<dbReference type="Proteomes" id="UP000481153">
    <property type="component" value="Unassembled WGS sequence"/>
</dbReference>
<comment type="caution">
    <text evidence="2">The sequence shown here is derived from an EMBL/GenBank/DDBJ whole genome shotgun (WGS) entry which is preliminary data.</text>
</comment>
<dbReference type="PANTHER" id="PTHR16078">
    <property type="entry name" value="COILED-COIL DOMAIN-CONTAINING PROTEIN 87"/>
    <property type="match status" value="1"/>
</dbReference>
<reference evidence="2 3" key="1">
    <citation type="submission" date="2019-07" db="EMBL/GenBank/DDBJ databases">
        <title>Genomics analysis of Aphanomyces spp. identifies a new class of oomycete effector associated with host adaptation.</title>
        <authorList>
            <person name="Gaulin E."/>
        </authorList>
    </citation>
    <scope>NUCLEOTIDE SEQUENCE [LARGE SCALE GENOMIC DNA]</scope>
    <source>
        <strain evidence="2 3">ATCC 201684</strain>
    </source>
</reference>
<gene>
    <name evidence="2" type="ORF">Ae201684_014404</name>
</gene>
<evidence type="ECO:0000313" key="2">
    <source>
        <dbReference type="EMBL" id="KAF0727576.1"/>
    </source>
</evidence>
<dbReference type="PANTHER" id="PTHR16078:SF1">
    <property type="entry name" value="COILED-COIL DOMAIN-CONTAINING PROTEIN 87"/>
    <property type="match status" value="1"/>
</dbReference>
<organism evidence="2 3">
    <name type="scientific">Aphanomyces euteiches</name>
    <dbReference type="NCBI Taxonomy" id="100861"/>
    <lineage>
        <taxon>Eukaryota</taxon>
        <taxon>Sar</taxon>
        <taxon>Stramenopiles</taxon>
        <taxon>Oomycota</taxon>
        <taxon>Saprolegniomycetes</taxon>
        <taxon>Saprolegniales</taxon>
        <taxon>Verrucalvaceae</taxon>
        <taxon>Aphanomyces</taxon>
    </lineage>
</organism>
<feature type="region of interest" description="Disordered" evidence="1">
    <location>
        <begin position="433"/>
        <end position="452"/>
    </location>
</feature>
<evidence type="ECO:0000256" key="1">
    <source>
        <dbReference type="SAM" id="MobiDB-lite"/>
    </source>
</evidence>
<evidence type="ECO:0000313" key="3">
    <source>
        <dbReference type="Proteomes" id="UP000481153"/>
    </source>
</evidence>
<sequence>MNVAAERRKHETDHATAEMRRKQIADAIMQIPTLFPWTRIDVNNTSLCHEHNSAWNQPLRDALIHEISKIYVRLMKQMNVLNAYSIIHNAANVTRLHGQLLVEVNRKIDVPTILERLKDSPSCPDAGLSFVPMAFDFANDPKPERITHTSPAAMPRASSPNAIFPSTPPAAEKTRLHHRGAVSVSSRTFHTKNAPHKPLSISKEPLFVMLPRPTATLRDLLESIIDDEEPSVTRFRDRPILAEATLDITSPLPKRNGEKRATKPRYLMRENCPALPHQHSIFDDYVVPREVWDAVQAEHGKPMDARHTFEPIEPDDIQMSCYYARACPKERDTLSSALHAMAIRREKSVARNVTDMVLDPQFAEKDNSLLLREVKTLFMTTNEAYHEFRDTLHKPMKVPELVDMAVKCALNDMSISLDGAIVSPEAMVQIPPHLTPPSLRRKQPSVTNESADRPVMTRREVMENLHDFESDRRLLALWKRYHEMCDRVNHRPFDPIPLDAIWSVRFENVWRGLLVPPTLRLDLALKYSHPDHAHRLADAVTLWEVSAIWIQERELVMDQLKKHFKNGNELRQTVLLDIKDRLISLATVTKKVKESIALTHTEVGDFVTFEEEFYLVRVHNQHRKLHDDLMALPAWREME</sequence>
<dbReference type="InterPro" id="IPR037383">
    <property type="entry name" value="CCDC87"/>
</dbReference>
<keyword evidence="3" id="KW-1185">Reference proteome</keyword>
<name>A0A6G0WK17_9STRA</name>